<dbReference type="Proteomes" id="UP001529510">
    <property type="component" value="Unassembled WGS sequence"/>
</dbReference>
<proteinExistence type="predicted"/>
<feature type="non-terminal residue" evidence="1">
    <location>
        <position position="84"/>
    </location>
</feature>
<dbReference type="AlphaFoldDB" id="A0ABD0NXT0"/>
<comment type="caution">
    <text evidence="1">The sequence shown here is derived from an EMBL/GenBank/DDBJ whole genome shotgun (WGS) entry which is preliminary data.</text>
</comment>
<reference evidence="1 2" key="1">
    <citation type="submission" date="2024-05" db="EMBL/GenBank/DDBJ databases">
        <title>Genome sequencing and assembly of Indian major carp, Cirrhinus mrigala (Hamilton, 1822).</title>
        <authorList>
            <person name="Mohindra V."/>
            <person name="Chowdhury L.M."/>
            <person name="Lal K."/>
            <person name="Jena J.K."/>
        </authorList>
    </citation>
    <scope>NUCLEOTIDE SEQUENCE [LARGE SCALE GENOMIC DNA]</scope>
    <source>
        <strain evidence="1">CM1030</strain>
        <tissue evidence="1">Blood</tissue>
    </source>
</reference>
<name>A0ABD0NXT0_CIRMR</name>
<organism evidence="1 2">
    <name type="scientific">Cirrhinus mrigala</name>
    <name type="common">Mrigala</name>
    <dbReference type="NCBI Taxonomy" id="683832"/>
    <lineage>
        <taxon>Eukaryota</taxon>
        <taxon>Metazoa</taxon>
        <taxon>Chordata</taxon>
        <taxon>Craniata</taxon>
        <taxon>Vertebrata</taxon>
        <taxon>Euteleostomi</taxon>
        <taxon>Actinopterygii</taxon>
        <taxon>Neopterygii</taxon>
        <taxon>Teleostei</taxon>
        <taxon>Ostariophysi</taxon>
        <taxon>Cypriniformes</taxon>
        <taxon>Cyprinidae</taxon>
        <taxon>Labeoninae</taxon>
        <taxon>Labeonini</taxon>
        <taxon>Cirrhinus</taxon>
    </lineage>
</organism>
<dbReference type="EMBL" id="JAMKFB020000019">
    <property type="protein sequence ID" value="KAL0166582.1"/>
    <property type="molecule type" value="Genomic_DNA"/>
</dbReference>
<gene>
    <name evidence="1" type="ORF">M9458_038426</name>
</gene>
<keyword evidence="2" id="KW-1185">Reference proteome</keyword>
<sequence>MKVSKAVPADGHRRAKFGKSILSASPLSGDVQSQRAIKDAIEPHDYMISIYKTFSAAEKLGLNASFFRSSKAANTITSFVDEGQ</sequence>
<accession>A0ABD0NXT0</accession>
<evidence type="ECO:0000313" key="2">
    <source>
        <dbReference type="Proteomes" id="UP001529510"/>
    </source>
</evidence>
<protein>
    <submittedName>
        <fullName evidence="1">Uncharacterized protein</fullName>
    </submittedName>
</protein>
<evidence type="ECO:0000313" key="1">
    <source>
        <dbReference type="EMBL" id="KAL0166582.1"/>
    </source>
</evidence>